<sequence>MTLCETIYEKYESVNIHMDGARYHKWRVESIPTSSMKKQEIIDWLIAHDIEFSDELRKSELLELVQMNKEKMPFACVKIAEQNTLLNAFKEKINSKVIVGLWRRALKYAKEYHETDEYAQLIKEDIDDYDDSDDDE</sequence>
<dbReference type="EMBL" id="LLXI01000070">
    <property type="protein sequence ID" value="PKY39637.1"/>
    <property type="molecule type" value="Genomic_DNA"/>
</dbReference>
<evidence type="ECO:0000313" key="2">
    <source>
        <dbReference type="Proteomes" id="UP000234323"/>
    </source>
</evidence>
<dbReference type="AlphaFoldDB" id="A0A2I1FZ41"/>
<protein>
    <submittedName>
        <fullName evidence="1">Uncharacterized protein</fullName>
    </submittedName>
</protein>
<organism evidence="1 2">
    <name type="scientific">Rhizophagus irregularis</name>
    <dbReference type="NCBI Taxonomy" id="588596"/>
    <lineage>
        <taxon>Eukaryota</taxon>
        <taxon>Fungi</taxon>
        <taxon>Fungi incertae sedis</taxon>
        <taxon>Mucoromycota</taxon>
        <taxon>Glomeromycotina</taxon>
        <taxon>Glomeromycetes</taxon>
        <taxon>Glomerales</taxon>
        <taxon>Glomeraceae</taxon>
        <taxon>Rhizophagus</taxon>
    </lineage>
</organism>
<keyword evidence="2" id="KW-1185">Reference proteome</keyword>
<reference evidence="1 2" key="1">
    <citation type="submission" date="2015-10" db="EMBL/GenBank/DDBJ databases">
        <title>Genome analyses suggest a sexual origin of heterokaryosis in a supposedly ancient asexual fungus.</title>
        <authorList>
            <person name="Ropars J."/>
            <person name="Sedzielewska K."/>
            <person name="Noel J."/>
            <person name="Charron P."/>
            <person name="Farinelli L."/>
            <person name="Marton T."/>
            <person name="Kruger M."/>
            <person name="Pelin A."/>
            <person name="Brachmann A."/>
            <person name="Corradi N."/>
        </authorList>
    </citation>
    <scope>NUCLEOTIDE SEQUENCE [LARGE SCALE GENOMIC DNA]</scope>
    <source>
        <strain evidence="1 2">A4</strain>
    </source>
</reference>
<proteinExistence type="predicted"/>
<dbReference type="PANTHER" id="PTHR33939:SF1">
    <property type="entry name" value="DUF4371 DOMAIN-CONTAINING PROTEIN"/>
    <property type="match status" value="1"/>
</dbReference>
<comment type="caution">
    <text evidence="1">The sequence shown here is derived from an EMBL/GenBank/DDBJ whole genome shotgun (WGS) entry which is preliminary data.</text>
</comment>
<gene>
    <name evidence="1" type="ORF">RhiirA4_452854</name>
</gene>
<accession>A0A2I1FZ41</accession>
<dbReference type="Proteomes" id="UP000234323">
    <property type="component" value="Unassembled WGS sequence"/>
</dbReference>
<dbReference type="OrthoDB" id="78715at2759"/>
<dbReference type="PANTHER" id="PTHR33939">
    <property type="entry name" value="PROTEIN CBG22215"/>
    <property type="match status" value="1"/>
</dbReference>
<name>A0A2I1FZ41_9GLOM</name>
<evidence type="ECO:0000313" key="1">
    <source>
        <dbReference type="EMBL" id="PKY39637.1"/>
    </source>
</evidence>